<proteinExistence type="predicted"/>
<reference evidence="1 2" key="1">
    <citation type="journal article" date="2014" name="Int. J. Syst. Evol. Microbiol.">
        <title>Complete genome sequence of Corynebacterium casei LMG S-19264T (=DSM 44701T), isolated from a smear-ripened cheese.</title>
        <authorList>
            <consortium name="US DOE Joint Genome Institute (JGI-PGF)"/>
            <person name="Walter F."/>
            <person name="Albersmeier A."/>
            <person name="Kalinowski J."/>
            <person name="Ruckert C."/>
        </authorList>
    </citation>
    <scope>NUCLEOTIDE SEQUENCE [LARGE SCALE GENOMIC DNA]</scope>
    <source>
        <strain evidence="1 2">KCTC 12866</strain>
    </source>
</reference>
<dbReference type="Gene3D" id="2.40.128.140">
    <property type="entry name" value="Outer membrane protein"/>
    <property type="match status" value="1"/>
</dbReference>
<evidence type="ECO:0000313" key="1">
    <source>
        <dbReference type="EMBL" id="GHB65571.1"/>
    </source>
</evidence>
<organism evidence="1 2">
    <name type="scientific">Persicitalea jodogahamensis</name>
    <dbReference type="NCBI Taxonomy" id="402147"/>
    <lineage>
        <taxon>Bacteria</taxon>
        <taxon>Pseudomonadati</taxon>
        <taxon>Bacteroidota</taxon>
        <taxon>Cytophagia</taxon>
        <taxon>Cytophagales</taxon>
        <taxon>Spirosomataceae</taxon>
        <taxon>Persicitalea</taxon>
    </lineage>
</organism>
<dbReference type="AlphaFoldDB" id="A0A8J3D837"/>
<keyword evidence="2" id="KW-1185">Reference proteome</keyword>
<dbReference type="Proteomes" id="UP000598271">
    <property type="component" value="Unassembled WGS sequence"/>
</dbReference>
<gene>
    <name evidence="1" type="ORF">GCM10007390_19610</name>
</gene>
<dbReference type="InterPro" id="IPR018707">
    <property type="entry name" value="LpxR"/>
</dbReference>
<accession>A0A8J3D837</accession>
<dbReference type="EMBL" id="BMXF01000001">
    <property type="protein sequence ID" value="GHB65571.1"/>
    <property type="molecule type" value="Genomic_DNA"/>
</dbReference>
<protein>
    <submittedName>
        <fullName evidence="1">Uncharacterized protein</fullName>
    </submittedName>
</protein>
<comment type="caution">
    <text evidence="1">The sequence shown here is derived from an EMBL/GenBank/DDBJ whole genome shotgun (WGS) entry which is preliminary data.</text>
</comment>
<name>A0A8J3D837_9BACT</name>
<dbReference type="Pfam" id="PF09982">
    <property type="entry name" value="LpxR"/>
    <property type="match status" value="1"/>
</dbReference>
<evidence type="ECO:0000313" key="2">
    <source>
        <dbReference type="Proteomes" id="UP000598271"/>
    </source>
</evidence>
<sequence>MVFGLLGTNVGREFQSFAHVNLFQGRGIPLGWDSQISKGGNFAFLLQNNFKAPVRTKKFDAARQREGLDFYRKRIRWDATYGVESALGYYTYLGANIGARLGMIDFLNFSKGQNTILGYVDKNNEVTVLDENPVVQMPVWEVYLFANASPRLFARNVLIHGQHGVPSGYALDPKFMSSFVAEFEYGLTVSRTRKVTKDNSDNAQKELVSLDNFQVSVSIKQRTAEIQYPTFIRTHSWGIVTLAFPFK</sequence>
<dbReference type="InterPro" id="IPR037107">
    <property type="entry name" value="Put_OMP_sf"/>
</dbReference>